<feature type="chain" id="PRO_5040475471" evidence="2">
    <location>
        <begin position="19"/>
        <end position="381"/>
    </location>
</feature>
<name>A0A9N9TIF5_PHYSR</name>
<accession>A0A9N9TIF5</accession>
<evidence type="ECO:0000256" key="2">
    <source>
        <dbReference type="SAM" id="SignalP"/>
    </source>
</evidence>
<evidence type="ECO:0000313" key="4">
    <source>
        <dbReference type="Proteomes" id="UP001153712"/>
    </source>
</evidence>
<organism evidence="3 4">
    <name type="scientific">Phyllotreta striolata</name>
    <name type="common">Striped flea beetle</name>
    <name type="synonym">Crioceris striolata</name>
    <dbReference type="NCBI Taxonomy" id="444603"/>
    <lineage>
        <taxon>Eukaryota</taxon>
        <taxon>Metazoa</taxon>
        <taxon>Ecdysozoa</taxon>
        <taxon>Arthropoda</taxon>
        <taxon>Hexapoda</taxon>
        <taxon>Insecta</taxon>
        <taxon>Pterygota</taxon>
        <taxon>Neoptera</taxon>
        <taxon>Endopterygota</taxon>
        <taxon>Coleoptera</taxon>
        <taxon>Polyphaga</taxon>
        <taxon>Cucujiformia</taxon>
        <taxon>Chrysomeloidea</taxon>
        <taxon>Chrysomelidae</taxon>
        <taxon>Galerucinae</taxon>
        <taxon>Alticini</taxon>
        <taxon>Phyllotreta</taxon>
    </lineage>
</organism>
<dbReference type="OrthoDB" id="6783888at2759"/>
<protein>
    <submittedName>
        <fullName evidence="3">Uncharacterized protein</fullName>
    </submittedName>
</protein>
<sequence>MNYMKSLLVLCLVGCCLAAPKPIDWDSFGRKVKDFGHKVHDKLHEVKEKILPAAKSTCEFVNSISPDTQQDNFGGYYPQQRRSFPDIHSFKNQYHNTHFGGFPQFPSDFHKPHFHHGFDQHSNFPKFHPFHKFFPNHHFPTSHPFPSIPSYTPSPPIAEHPTGDVNTMAPPPNPPMGGFDLVKPGTTTTKVDFNEFFTVPPSPSSSEAGDAVAHPTSPVFTSSVTSESTINFDLPADSDEQGGSNDDETPLFPDNSGEQGDSQEDPDFPFLNNNDNTGGFDNAAPPVSENTIEEGGADNDNVFPQFNNGEKLDNGGQLPDETIEQADMNVDDDIPPFIAPKDENGVENNDGFVPQNFFNNFEVVDQRPVLPINSRARGHYY</sequence>
<proteinExistence type="predicted"/>
<feature type="region of interest" description="Disordered" evidence="1">
    <location>
        <begin position="195"/>
        <end position="319"/>
    </location>
</feature>
<dbReference type="AlphaFoldDB" id="A0A9N9TIF5"/>
<keyword evidence="2" id="KW-0732">Signal</keyword>
<gene>
    <name evidence="3" type="ORF">PHYEVI_LOCUS3310</name>
</gene>
<feature type="signal peptide" evidence="2">
    <location>
        <begin position="1"/>
        <end position="18"/>
    </location>
</feature>
<feature type="compositionally biased region" description="Acidic residues" evidence="1">
    <location>
        <begin position="236"/>
        <end position="249"/>
    </location>
</feature>
<dbReference type="Proteomes" id="UP001153712">
    <property type="component" value="Chromosome 12"/>
</dbReference>
<keyword evidence="4" id="KW-1185">Reference proteome</keyword>
<reference evidence="3" key="1">
    <citation type="submission" date="2022-01" db="EMBL/GenBank/DDBJ databases">
        <authorList>
            <person name="King R."/>
        </authorList>
    </citation>
    <scope>NUCLEOTIDE SEQUENCE</scope>
</reference>
<evidence type="ECO:0000256" key="1">
    <source>
        <dbReference type="SAM" id="MobiDB-lite"/>
    </source>
</evidence>
<evidence type="ECO:0000313" key="3">
    <source>
        <dbReference type="EMBL" id="CAG9856897.1"/>
    </source>
</evidence>
<dbReference type="EMBL" id="OU900105">
    <property type="protein sequence ID" value="CAG9856897.1"/>
    <property type="molecule type" value="Genomic_DNA"/>
</dbReference>
<feature type="compositionally biased region" description="Low complexity" evidence="1">
    <location>
        <begin position="215"/>
        <end position="229"/>
    </location>
</feature>